<gene>
    <name evidence="2" type="ORF">I7412_38835</name>
</gene>
<accession>A0A937RWA2</accession>
<dbReference type="InterPro" id="IPR050765">
    <property type="entry name" value="Riboflavin_Biosynth_HTPR"/>
</dbReference>
<dbReference type="AlphaFoldDB" id="A0A937RWA2"/>
<dbReference type="GO" id="GO:0009231">
    <property type="term" value="P:riboflavin biosynthetic process"/>
    <property type="evidence" value="ECO:0007669"/>
    <property type="project" value="InterPro"/>
</dbReference>
<dbReference type="PANTHER" id="PTHR38011:SF11">
    <property type="entry name" value="2,5-DIAMINO-6-RIBOSYLAMINO-4(3H)-PYRIMIDINONE 5'-PHOSPHATE REDUCTASE"/>
    <property type="match status" value="1"/>
</dbReference>
<dbReference type="InterPro" id="IPR024072">
    <property type="entry name" value="DHFR-like_dom_sf"/>
</dbReference>
<dbReference type="Proteomes" id="UP000604475">
    <property type="component" value="Unassembled WGS sequence"/>
</dbReference>
<proteinExistence type="predicted"/>
<dbReference type="PANTHER" id="PTHR38011">
    <property type="entry name" value="DIHYDROFOLATE REDUCTASE FAMILY PROTEIN (AFU_ORTHOLOGUE AFUA_8G06820)"/>
    <property type="match status" value="1"/>
</dbReference>
<dbReference type="SUPFAM" id="SSF53597">
    <property type="entry name" value="Dihydrofolate reductase-like"/>
    <property type="match status" value="1"/>
</dbReference>
<evidence type="ECO:0000313" key="3">
    <source>
        <dbReference type="Proteomes" id="UP000604475"/>
    </source>
</evidence>
<protein>
    <submittedName>
        <fullName evidence="2">Dihydrofolate reductase family protein</fullName>
    </submittedName>
</protein>
<name>A0A937RWA2_9ACTN</name>
<comment type="caution">
    <text evidence="2">The sequence shown here is derived from an EMBL/GenBank/DDBJ whole genome shotgun (WGS) entry which is preliminary data.</text>
</comment>
<dbReference type="EMBL" id="JAEACQ010000364">
    <property type="protein sequence ID" value="MBL7633011.1"/>
    <property type="molecule type" value="Genomic_DNA"/>
</dbReference>
<organism evidence="2 3">
    <name type="scientific">Frankia nepalensis</name>
    <dbReference type="NCBI Taxonomy" id="1836974"/>
    <lineage>
        <taxon>Bacteria</taxon>
        <taxon>Bacillati</taxon>
        <taxon>Actinomycetota</taxon>
        <taxon>Actinomycetes</taxon>
        <taxon>Frankiales</taxon>
        <taxon>Frankiaceae</taxon>
        <taxon>Frankia</taxon>
    </lineage>
</organism>
<sequence length="188" mass="20461">MTRRFKLQTQVTVDGYMGGPKGEMDWMTFGWSDDLKAYADELVKPVDCIVLGRRLAEGFIPAWESRPEGEDEATIDWMNNTPRVVVSKTLTASPWKNATIAGGDLVETVNELKSRPGGDLIAYGGSGLVTSLIAADLLDELHLFVNPVAIGAGIPVFPTTGGHKRFDVVAARPFECGITVLRLEPKRS</sequence>
<evidence type="ECO:0000313" key="2">
    <source>
        <dbReference type="EMBL" id="MBL7633011.1"/>
    </source>
</evidence>
<dbReference type="RefSeq" id="WP_203007467.1">
    <property type="nucleotide sequence ID" value="NZ_JADWYU010000139.1"/>
</dbReference>
<reference evidence="2" key="1">
    <citation type="submission" date="2020-12" db="EMBL/GenBank/DDBJ databases">
        <title>Genomic characterization of non-nitrogen-fixing Frankia strains.</title>
        <authorList>
            <person name="Carlos-Shanley C."/>
            <person name="Guerra T."/>
            <person name="Hahn D."/>
        </authorList>
    </citation>
    <scope>NUCLEOTIDE SEQUENCE</scope>
    <source>
        <strain evidence="2">CN6</strain>
    </source>
</reference>
<keyword evidence="3" id="KW-1185">Reference proteome</keyword>
<evidence type="ECO:0000259" key="1">
    <source>
        <dbReference type="Pfam" id="PF01872"/>
    </source>
</evidence>
<dbReference type="Pfam" id="PF01872">
    <property type="entry name" value="RibD_C"/>
    <property type="match status" value="1"/>
</dbReference>
<dbReference type="GO" id="GO:0008703">
    <property type="term" value="F:5-amino-6-(5-phosphoribosylamino)uracil reductase activity"/>
    <property type="evidence" value="ECO:0007669"/>
    <property type="project" value="InterPro"/>
</dbReference>
<dbReference type="InterPro" id="IPR002734">
    <property type="entry name" value="RibDG_C"/>
</dbReference>
<feature type="domain" description="Bacterial bifunctional deaminase-reductase C-terminal" evidence="1">
    <location>
        <begin position="7"/>
        <end position="178"/>
    </location>
</feature>
<dbReference type="Gene3D" id="3.40.430.10">
    <property type="entry name" value="Dihydrofolate Reductase, subunit A"/>
    <property type="match status" value="1"/>
</dbReference>